<dbReference type="InterPro" id="IPR027417">
    <property type="entry name" value="P-loop_NTPase"/>
</dbReference>
<reference evidence="2 4" key="1">
    <citation type="submission" date="2015-11" db="EMBL/GenBank/DDBJ databases">
        <title>Genomic analysis of 38 Legionella species identifies large and diverse effector repertoires.</title>
        <authorList>
            <person name="Burstein D."/>
            <person name="Amaro F."/>
            <person name="Zusman T."/>
            <person name="Lifshitz Z."/>
            <person name="Cohen O."/>
            <person name="Gilbert J.A."/>
            <person name="Pupko T."/>
            <person name="Shuman H.A."/>
            <person name="Segal G."/>
        </authorList>
    </citation>
    <scope>NUCLEOTIDE SEQUENCE [LARGE SCALE GENOMIC DNA]</scope>
    <source>
        <strain evidence="2 4">ATCC 49507</strain>
    </source>
</reference>
<sequence length="992" mass="111767">MLSIQPLSSAKGAADYYTTAFNYYSGDATAMLWLGKGSDQLQLKGIVEKEQMLTLLEGELPNGLRLQNLKGEHRPGFDMTFSAPKSVSILVGLGAAPELVGFHDKAVKYAIAQIENEFAETRVRRDGEIVFEKTGNLVVAAFRQPSSRANDPALHTHCVTMNMTFLNGKARSLASDPSRNNGVIEQIQNNAHYCGLIYRQHLANQLKEAGFRLQLTGDGLFEIDGIPKDVLREFSRRRIDIERHLEEKGWEGAKSSSAATLLTRHGKEEQDLAFFEEDWQQRAKALGFDAHEFIKNRDQQFESNTWLSGIKEKLLSLVRKNTQNKNPTEIDAAHACVQVATETLSQRSSVFSEQALLAESMKHSLIYPQSIDKKTIIQAVQHEKRSQTLYESRCPKTQQALLTTPWLLTLEAETIARIDNNKGVMPAISSKKGVEDFQKQRAESLPFPMTDSQKQSMIALLTSRDRFSAIQGYAGVAKTSMLAEARLLIQEQGYQLRGITVASSAANELQTKAGIRSDVYPIVHQELKESPSGSLSKTLFIVDESSMLSSHQGHELLKQIERTGARLVLVGDKAQLPSVNTGRIFSLTQDYGIETTVMDEIVRQKNKNVKDAVISATKGDVKEALENLEVQTLATHEERIKWIANHWLSLTPERRQETLLFAPTHANRETITEILRKGLKNEAVLEGNVYMQTVLKAKTIEAVQQRFVDYYQKGDVVRFNQSFKKGDLKQGDYYTVGQISSNHRRDNVLPLINNENGKHVQFALKNLPNYKTHSAPFERVIELYDPKSLELIKGDKVMWTRNFKDLGIRNGLCAVLSEVNDKSLHFTTKEGSSLKLEKSHPALKHLDYSYVLTNYKVQGKDAPYAIGLMESYHRFSATLKNFYVQISRAINGMTLVTDNKEHLIDAIKRNSDEKPASLDIISSDQLNKHGERFMNQTKLSIQSVIDKKSLLEANETSNYLNHQNKIGELYYTKNNSQVIPERAKPLIKELEL</sequence>
<dbReference type="Proteomes" id="UP000254230">
    <property type="component" value="Unassembled WGS sequence"/>
</dbReference>
<dbReference type="Pfam" id="PF13604">
    <property type="entry name" value="AAA_30"/>
    <property type="match status" value="1"/>
</dbReference>
<dbReference type="Gene3D" id="3.40.50.300">
    <property type="entry name" value="P-loop containing nucleotide triphosphate hydrolases"/>
    <property type="match status" value="2"/>
</dbReference>
<evidence type="ECO:0000313" key="5">
    <source>
        <dbReference type="Proteomes" id="UP000254230"/>
    </source>
</evidence>
<dbReference type="Gene3D" id="2.30.30.940">
    <property type="match status" value="1"/>
</dbReference>
<dbReference type="EMBL" id="UGOW01000001">
    <property type="protein sequence ID" value="STY16699.1"/>
    <property type="molecule type" value="Genomic_DNA"/>
</dbReference>
<evidence type="ECO:0000313" key="4">
    <source>
        <dbReference type="Proteomes" id="UP000054639"/>
    </source>
</evidence>
<dbReference type="EMBL" id="LNYR01000031">
    <property type="protein sequence ID" value="KTD47806.1"/>
    <property type="molecule type" value="Genomic_DNA"/>
</dbReference>
<dbReference type="InterPro" id="IPR014862">
    <property type="entry name" value="TrwC"/>
</dbReference>
<dbReference type="Proteomes" id="UP000054639">
    <property type="component" value="Unassembled WGS sequence"/>
</dbReference>
<keyword evidence="4" id="KW-1185">Reference proteome</keyword>
<accession>A0A378KRB7</accession>
<protein>
    <submittedName>
        <fullName evidence="3">Conjugative transfer protein TraI</fullName>
    </submittedName>
</protein>
<dbReference type="Pfam" id="PF08751">
    <property type="entry name" value="TrwC"/>
    <property type="match status" value="1"/>
</dbReference>
<dbReference type="RefSeq" id="WP_058474336.1">
    <property type="nucleotide sequence ID" value="NZ_CAAAIL010000008.1"/>
</dbReference>
<name>A0A378KRB7_9GAMM</name>
<evidence type="ECO:0000313" key="2">
    <source>
        <dbReference type="EMBL" id="KTD47806.1"/>
    </source>
</evidence>
<dbReference type="OrthoDB" id="1634048at2"/>
<dbReference type="NCBIfam" id="TIGR02686">
    <property type="entry name" value="relax_trwC"/>
    <property type="match status" value="1"/>
</dbReference>
<dbReference type="SUPFAM" id="SSF52540">
    <property type="entry name" value="P-loop containing nucleoside triphosphate hydrolases"/>
    <property type="match status" value="2"/>
</dbReference>
<feature type="domain" description="TrwC relaxase" evidence="1">
    <location>
        <begin position="10"/>
        <end position="285"/>
    </location>
</feature>
<dbReference type="InterPro" id="IPR014059">
    <property type="entry name" value="TraI/TrwC_relax"/>
</dbReference>
<reference evidence="3 5" key="2">
    <citation type="submission" date="2018-06" db="EMBL/GenBank/DDBJ databases">
        <authorList>
            <consortium name="Pathogen Informatics"/>
            <person name="Doyle S."/>
        </authorList>
    </citation>
    <scope>NUCLEOTIDE SEQUENCE [LARGE SCALE GENOMIC DNA]</scope>
    <source>
        <strain evidence="3 5">NCTC12376</strain>
    </source>
</reference>
<dbReference type="STRING" id="45072.Lqua_2199"/>
<organism evidence="3 5">
    <name type="scientific">Legionella quateirensis</name>
    <dbReference type="NCBI Taxonomy" id="45072"/>
    <lineage>
        <taxon>Bacteria</taxon>
        <taxon>Pseudomonadati</taxon>
        <taxon>Pseudomonadota</taxon>
        <taxon>Gammaproteobacteria</taxon>
        <taxon>Legionellales</taxon>
        <taxon>Legionellaceae</taxon>
        <taxon>Legionella</taxon>
    </lineage>
</organism>
<gene>
    <name evidence="3" type="primary">traI_1</name>
    <name evidence="2" type="ORF">Lqua_2199</name>
    <name evidence="3" type="ORF">NCTC12376_00490</name>
</gene>
<dbReference type="SUPFAM" id="SSF55464">
    <property type="entry name" value="Origin of replication-binding domain, RBD-like"/>
    <property type="match status" value="1"/>
</dbReference>
<evidence type="ECO:0000259" key="1">
    <source>
        <dbReference type="Pfam" id="PF08751"/>
    </source>
</evidence>
<evidence type="ECO:0000313" key="3">
    <source>
        <dbReference type="EMBL" id="STY16699.1"/>
    </source>
</evidence>
<dbReference type="NCBIfam" id="NF041492">
    <property type="entry name" value="MobF"/>
    <property type="match status" value="1"/>
</dbReference>
<proteinExistence type="predicted"/>
<dbReference type="AlphaFoldDB" id="A0A378KRB7"/>